<gene>
    <name evidence="14" type="primary">tig</name>
    <name evidence="14" type="ORF">IAB44_09995</name>
</gene>
<evidence type="ECO:0000256" key="5">
    <source>
        <dbReference type="ARBA" id="ARBA00023110"/>
    </source>
</evidence>
<dbReference type="GO" id="GO:0006457">
    <property type="term" value="P:protein folding"/>
    <property type="evidence" value="ECO:0007669"/>
    <property type="project" value="InterPro"/>
</dbReference>
<dbReference type="Pfam" id="PF00254">
    <property type="entry name" value="FKBP_C"/>
    <property type="match status" value="1"/>
</dbReference>
<keyword evidence="8" id="KW-0131">Cell cycle</keyword>
<dbReference type="SUPFAM" id="SSF54534">
    <property type="entry name" value="FKBP-like"/>
    <property type="match status" value="1"/>
</dbReference>
<protein>
    <recommendedName>
        <fullName evidence="10">peptidylprolyl isomerase</fullName>
        <ecNumber evidence="10">5.2.1.8</ecNumber>
    </recommendedName>
</protein>
<evidence type="ECO:0000256" key="2">
    <source>
        <dbReference type="ARBA" id="ARBA00004496"/>
    </source>
</evidence>
<dbReference type="NCBIfam" id="TIGR00115">
    <property type="entry name" value="tig"/>
    <property type="match status" value="1"/>
</dbReference>
<dbReference type="InterPro" id="IPR005215">
    <property type="entry name" value="Trig_fac"/>
</dbReference>
<comment type="catalytic activity">
    <reaction evidence="1 10">
        <text>[protein]-peptidylproline (omega=180) = [protein]-peptidylproline (omega=0)</text>
        <dbReference type="Rhea" id="RHEA:16237"/>
        <dbReference type="Rhea" id="RHEA-COMP:10747"/>
        <dbReference type="Rhea" id="RHEA-COMP:10748"/>
        <dbReference type="ChEBI" id="CHEBI:83833"/>
        <dbReference type="ChEBI" id="CHEBI:83834"/>
        <dbReference type="EC" id="5.2.1.8"/>
    </reaction>
</comment>
<dbReference type="InterPro" id="IPR027304">
    <property type="entry name" value="Trigger_fact/SurA_dom_sf"/>
</dbReference>
<proteinExistence type="inferred from homology"/>
<evidence type="ECO:0000256" key="9">
    <source>
        <dbReference type="ARBA" id="ARBA00024849"/>
    </source>
</evidence>
<comment type="subcellular location">
    <subcellularLocation>
        <location evidence="2">Cytoplasm</location>
    </subcellularLocation>
</comment>
<dbReference type="GO" id="GO:0003755">
    <property type="term" value="F:peptidyl-prolyl cis-trans isomerase activity"/>
    <property type="evidence" value="ECO:0007669"/>
    <property type="project" value="UniProtKB-KW"/>
</dbReference>
<dbReference type="InterPro" id="IPR046357">
    <property type="entry name" value="PPIase_dom_sf"/>
</dbReference>
<evidence type="ECO:0000256" key="12">
    <source>
        <dbReference type="SAM" id="SignalP"/>
    </source>
</evidence>
<dbReference type="InterPro" id="IPR001179">
    <property type="entry name" value="PPIase_FKBP_dom"/>
</dbReference>
<dbReference type="GO" id="GO:0051301">
    <property type="term" value="P:cell division"/>
    <property type="evidence" value="ECO:0007669"/>
    <property type="project" value="UniProtKB-KW"/>
</dbReference>
<keyword evidence="4" id="KW-0132">Cell division</keyword>
<evidence type="ECO:0000256" key="11">
    <source>
        <dbReference type="SAM" id="MobiDB-lite"/>
    </source>
</evidence>
<dbReference type="AlphaFoldDB" id="A0A9D1ETU5"/>
<sequence>MKKCMKLLAVGAAAASLATSCGSQSSGGAYDEYLTLAEYKGIPVTRIKSEVTDEAVQEEIDYVIDDNAEYNEITDRGCQEGDLVNIDFTGTIDGEEFDGGSGEDYEIVLGEGYFLEDLEAEIVGMTTGETKEITITFPEDYDEELGGQEAVFSVTVNTIYEIVRPEYNDAFVSSISDFSTTEEYEEDLRQTLLEQADESNDYTAGYDALYSVIDASTFSGYPQELYDECEQEYDDMNAMYAEMFGMDVEDFEMSDEDTQAAIEEMVYEEMVVRTIAEREDLEPSDEDFNAYVDTLYEDYGYESAEDFLADYSEESIRDELLLTNVMNFLLENAEITEVSEDEYYGDIYEEEETDELMEEELIDETDGIIDLEDETGSLDPRDETDLIEEVPDDSTEELPAETETDAAGTEGNAADTETGAAEENLTEES</sequence>
<dbReference type="FunFam" id="3.10.50.40:FF:000001">
    <property type="entry name" value="Trigger factor"/>
    <property type="match status" value="1"/>
</dbReference>
<dbReference type="GO" id="GO:0005737">
    <property type="term" value="C:cytoplasm"/>
    <property type="evidence" value="ECO:0007669"/>
    <property type="project" value="UniProtKB-SubCell"/>
</dbReference>
<feature type="signal peptide" evidence="12">
    <location>
        <begin position="1"/>
        <end position="25"/>
    </location>
</feature>
<keyword evidence="12" id="KW-0732">Signal</keyword>
<feature type="domain" description="PPIase FKBP-type" evidence="13">
    <location>
        <begin position="81"/>
        <end position="168"/>
    </location>
</feature>
<feature type="chain" id="PRO_5039280293" description="peptidylprolyl isomerase" evidence="12">
    <location>
        <begin position="26"/>
        <end position="429"/>
    </location>
</feature>
<keyword evidence="7 10" id="KW-0413">Isomerase</keyword>
<evidence type="ECO:0000256" key="8">
    <source>
        <dbReference type="ARBA" id="ARBA00023306"/>
    </source>
</evidence>
<comment type="caution">
    <text evidence="14">The sequence shown here is derived from an EMBL/GenBank/DDBJ whole genome shotgun (WGS) entry which is preliminary data.</text>
</comment>
<dbReference type="EMBL" id="DVIQ01000059">
    <property type="protein sequence ID" value="HIS31860.1"/>
    <property type="molecule type" value="Genomic_DNA"/>
</dbReference>
<dbReference type="Pfam" id="PF05698">
    <property type="entry name" value="Trigger_C"/>
    <property type="match status" value="1"/>
</dbReference>
<evidence type="ECO:0000256" key="6">
    <source>
        <dbReference type="ARBA" id="ARBA00023186"/>
    </source>
</evidence>
<organism evidence="14 15">
    <name type="scientific">Candidatus Limivivens intestinipullorum</name>
    <dbReference type="NCBI Taxonomy" id="2840858"/>
    <lineage>
        <taxon>Bacteria</taxon>
        <taxon>Bacillati</taxon>
        <taxon>Bacillota</taxon>
        <taxon>Clostridia</taxon>
        <taxon>Lachnospirales</taxon>
        <taxon>Lachnospiraceae</taxon>
        <taxon>Lachnospiraceae incertae sedis</taxon>
        <taxon>Candidatus Limivivens</taxon>
    </lineage>
</organism>
<comment type="similarity">
    <text evidence="3">Belongs to the FKBP-type PPIase family. Tig subfamily.</text>
</comment>
<evidence type="ECO:0000256" key="1">
    <source>
        <dbReference type="ARBA" id="ARBA00000971"/>
    </source>
</evidence>
<dbReference type="PROSITE" id="PS51257">
    <property type="entry name" value="PROKAR_LIPOPROTEIN"/>
    <property type="match status" value="1"/>
</dbReference>
<keyword evidence="6" id="KW-0143">Chaperone</keyword>
<feature type="compositionally biased region" description="Acidic residues" evidence="11">
    <location>
        <begin position="385"/>
        <end position="404"/>
    </location>
</feature>
<dbReference type="InterPro" id="IPR037041">
    <property type="entry name" value="Trigger_fac_C_sf"/>
</dbReference>
<keyword evidence="5 10" id="KW-0697">Rotamase</keyword>
<dbReference type="InterPro" id="IPR008880">
    <property type="entry name" value="Trigger_fac_C"/>
</dbReference>
<evidence type="ECO:0000256" key="4">
    <source>
        <dbReference type="ARBA" id="ARBA00022618"/>
    </source>
</evidence>
<feature type="region of interest" description="Disordered" evidence="11">
    <location>
        <begin position="372"/>
        <end position="429"/>
    </location>
</feature>
<dbReference type="GO" id="GO:0015031">
    <property type="term" value="P:protein transport"/>
    <property type="evidence" value="ECO:0007669"/>
    <property type="project" value="InterPro"/>
</dbReference>
<evidence type="ECO:0000259" key="13">
    <source>
        <dbReference type="PROSITE" id="PS50059"/>
    </source>
</evidence>
<reference evidence="14" key="2">
    <citation type="journal article" date="2021" name="PeerJ">
        <title>Extensive microbial diversity within the chicken gut microbiome revealed by metagenomics and culture.</title>
        <authorList>
            <person name="Gilroy R."/>
            <person name="Ravi A."/>
            <person name="Getino M."/>
            <person name="Pursley I."/>
            <person name="Horton D.L."/>
            <person name="Alikhan N.F."/>
            <person name="Baker D."/>
            <person name="Gharbi K."/>
            <person name="Hall N."/>
            <person name="Watson M."/>
            <person name="Adriaenssens E.M."/>
            <person name="Foster-Nyarko E."/>
            <person name="Jarju S."/>
            <person name="Secka A."/>
            <person name="Antonio M."/>
            <person name="Oren A."/>
            <person name="Chaudhuri R.R."/>
            <person name="La Ragione R."/>
            <person name="Hildebrand F."/>
            <person name="Pallen M.J."/>
        </authorList>
    </citation>
    <scope>NUCLEOTIDE SEQUENCE</scope>
    <source>
        <strain evidence="14">CHK190-19873</strain>
    </source>
</reference>
<evidence type="ECO:0000256" key="10">
    <source>
        <dbReference type="PROSITE-ProRule" id="PRU00277"/>
    </source>
</evidence>
<dbReference type="PROSITE" id="PS50059">
    <property type="entry name" value="FKBP_PPIASE"/>
    <property type="match status" value="1"/>
</dbReference>
<accession>A0A9D1ETU5</accession>
<name>A0A9D1ETU5_9FIRM</name>
<dbReference type="Gene3D" id="3.10.50.40">
    <property type="match status" value="1"/>
</dbReference>
<reference evidence="14" key="1">
    <citation type="submission" date="2020-10" db="EMBL/GenBank/DDBJ databases">
        <authorList>
            <person name="Gilroy R."/>
        </authorList>
    </citation>
    <scope>NUCLEOTIDE SEQUENCE</scope>
    <source>
        <strain evidence="14">CHK190-19873</strain>
    </source>
</reference>
<dbReference type="Gene3D" id="1.10.3120.10">
    <property type="entry name" value="Trigger factor, C-terminal domain"/>
    <property type="match status" value="1"/>
</dbReference>
<comment type="function">
    <text evidence="9">Involved in protein export. Acts as a chaperone by maintaining the newly synthesized protein in an open conformation. Functions as a peptidyl-prolyl cis-trans isomerase.</text>
</comment>
<evidence type="ECO:0000313" key="15">
    <source>
        <dbReference type="Proteomes" id="UP000823935"/>
    </source>
</evidence>
<evidence type="ECO:0000256" key="7">
    <source>
        <dbReference type="ARBA" id="ARBA00023235"/>
    </source>
</evidence>
<dbReference type="EC" id="5.2.1.8" evidence="10"/>
<evidence type="ECO:0000256" key="3">
    <source>
        <dbReference type="ARBA" id="ARBA00005464"/>
    </source>
</evidence>
<dbReference type="Proteomes" id="UP000823935">
    <property type="component" value="Unassembled WGS sequence"/>
</dbReference>
<dbReference type="SUPFAM" id="SSF109998">
    <property type="entry name" value="Triger factor/SurA peptide-binding domain-like"/>
    <property type="match status" value="1"/>
</dbReference>
<evidence type="ECO:0000313" key="14">
    <source>
        <dbReference type="EMBL" id="HIS31860.1"/>
    </source>
</evidence>